<evidence type="ECO:0000313" key="6">
    <source>
        <dbReference type="Proteomes" id="UP000494110"/>
    </source>
</evidence>
<dbReference type="PROSITE" id="PS50297">
    <property type="entry name" value="ANK_REP_REGION"/>
    <property type="match status" value="2"/>
</dbReference>
<dbReference type="SUPFAM" id="SSF160631">
    <property type="entry name" value="SMI1/KNR4-like"/>
    <property type="match status" value="1"/>
</dbReference>
<dbReference type="Gene3D" id="1.25.40.20">
    <property type="entry name" value="Ankyrin repeat-containing domain"/>
    <property type="match status" value="1"/>
</dbReference>
<keyword evidence="2 3" id="KW-0040">ANK repeat</keyword>
<dbReference type="PROSITE" id="PS50088">
    <property type="entry name" value="ANK_REPEAT"/>
    <property type="match status" value="2"/>
</dbReference>
<dbReference type="InterPro" id="IPR002110">
    <property type="entry name" value="Ankyrin_rpt"/>
</dbReference>
<dbReference type="Pfam" id="PF00023">
    <property type="entry name" value="Ank"/>
    <property type="match status" value="1"/>
</dbReference>
<dbReference type="Pfam" id="PF09346">
    <property type="entry name" value="SMI1_KNR4"/>
    <property type="match status" value="1"/>
</dbReference>
<dbReference type="PANTHER" id="PTHR24171:SF10">
    <property type="entry name" value="ANKYRIN REPEAT DOMAIN-CONTAINING PROTEIN 29-LIKE"/>
    <property type="match status" value="1"/>
</dbReference>
<dbReference type="EMBL" id="CABVQN010000003">
    <property type="protein sequence ID" value="VWC74100.1"/>
    <property type="molecule type" value="Genomic_DNA"/>
</dbReference>
<dbReference type="Proteomes" id="UP000494110">
    <property type="component" value="Unassembled WGS sequence"/>
</dbReference>
<dbReference type="InterPro" id="IPR036770">
    <property type="entry name" value="Ankyrin_rpt-contain_sf"/>
</dbReference>
<feature type="repeat" description="ANK" evidence="3">
    <location>
        <begin position="176"/>
        <end position="208"/>
    </location>
</feature>
<keyword evidence="1" id="KW-0677">Repeat</keyword>
<evidence type="ECO:0000259" key="4">
    <source>
        <dbReference type="Pfam" id="PF09346"/>
    </source>
</evidence>
<dbReference type="InterPro" id="IPR018958">
    <property type="entry name" value="Knr4/Smi1-like_dom"/>
</dbReference>
<sequence>MEERIARRLPQQLVDFYGECNGFHYFVDTLIVYGLRAVEGRGEDAFHQPYDMKTPNVDERIHDAEDDVVFFGWYDWDGSLVYMKGDDSRVFICKRESVSPIGEWRSLKDFLSQESERISGLFDSDGMLIDATASTLPVVFGDIYECVSQDDVKALEKIFDAHPDFLNVPIYGGAGGGLSLLHRAAAQGRLNVCRYLLEMGISVDVCDENFLTPLVGAASAGHLPVVQFLFERGASVNGHGCGVTTPLIDASMNGHGDVVVFLIERHANLDRLQRKFNQTALDAALVYRQEAVVHALQLAGARRSVEAIDLAEERGSGILEHIYHKVGPILIDRNVVAVGERPVESRAALIKEDKSSKLLFTIGLFEFYPRLELMFCVESDWPLAPECGQCEPRYRFPGAIFEWICARMGAGVVFAEGDIIESDHTGVAGIVWPEGIDALLFSDYSFDHDYKEPEEDGEDVEDSVKLLLMTAIKLPKSKKLSADKVGDLVRKTRNLPWKKVKLPLN</sequence>
<dbReference type="Pfam" id="PF13637">
    <property type="entry name" value="Ank_4"/>
    <property type="match status" value="1"/>
</dbReference>
<proteinExistence type="predicted"/>
<dbReference type="PANTHER" id="PTHR24171">
    <property type="entry name" value="ANKYRIN REPEAT DOMAIN-CONTAINING PROTEIN 39-RELATED"/>
    <property type="match status" value="1"/>
</dbReference>
<evidence type="ECO:0000256" key="1">
    <source>
        <dbReference type="ARBA" id="ARBA00022737"/>
    </source>
</evidence>
<feature type="repeat" description="ANK" evidence="3">
    <location>
        <begin position="209"/>
        <end position="237"/>
    </location>
</feature>
<dbReference type="InterPro" id="IPR037883">
    <property type="entry name" value="Knr4/Smi1-like_sf"/>
</dbReference>
<name>A0A6P2UGL8_BURL3</name>
<organism evidence="5 6">
    <name type="scientific">Burkholderia lata (strain ATCC 17760 / DSM 23089 / LMG 22485 / NCIMB 9086 / R18194 / 383)</name>
    <dbReference type="NCBI Taxonomy" id="482957"/>
    <lineage>
        <taxon>Bacteria</taxon>
        <taxon>Pseudomonadati</taxon>
        <taxon>Pseudomonadota</taxon>
        <taxon>Betaproteobacteria</taxon>
        <taxon>Burkholderiales</taxon>
        <taxon>Burkholderiaceae</taxon>
        <taxon>Burkholderia</taxon>
        <taxon>Burkholderia cepacia complex</taxon>
    </lineage>
</organism>
<dbReference type="SMART" id="SM00248">
    <property type="entry name" value="ANK"/>
    <property type="match status" value="4"/>
</dbReference>
<feature type="domain" description="Knr4/Smi1-like" evidence="4">
    <location>
        <begin position="2"/>
        <end position="113"/>
    </location>
</feature>
<protein>
    <submittedName>
        <fullName evidence="5">Ankyrin</fullName>
    </submittedName>
</protein>
<dbReference type="SUPFAM" id="SSF48403">
    <property type="entry name" value="Ankyrin repeat"/>
    <property type="match status" value="1"/>
</dbReference>
<accession>A0A6P2UGL8</accession>
<evidence type="ECO:0000256" key="2">
    <source>
        <dbReference type="ARBA" id="ARBA00023043"/>
    </source>
</evidence>
<reference evidence="5 6" key="1">
    <citation type="submission" date="2019-09" db="EMBL/GenBank/DDBJ databases">
        <authorList>
            <person name="Depoorter E."/>
        </authorList>
    </citation>
    <scope>NUCLEOTIDE SEQUENCE [LARGE SCALE GENOMIC DNA]</scope>
    <source>
        <strain evidence="5">R-39750</strain>
    </source>
</reference>
<evidence type="ECO:0000313" key="5">
    <source>
        <dbReference type="EMBL" id="VWC74100.1"/>
    </source>
</evidence>
<evidence type="ECO:0000256" key="3">
    <source>
        <dbReference type="PROSITE-ProRule" id="PRU00023"/>
    </source>
</evidence>
<gene>
    <name evidence="5" type="ORF">BLA39750_00749</name>
</gene>
<dbReference type="AlphaFoldDB" id="A0A6P2UGL8"/>